<keyword evidence="13" id="KW-1185">Reference proteome</keyword>
<keyword evidence="7 9" id="KW-0539">Nucleus</keyword>
<evidence type="ECO:0000256" key="7">
    <source>
        <dbReference type="ARBA" id="ARBA00023242"/>
    </source>
</evidence>
<dbReference type="GO" id="GO:0010067">
    <property type="term" value="P:procambium histogenesis"/>
    <property type="evidence" value="ECO:0007669"/>
    <property type="project" value="InterPro"/>
</dbReference>
<accession>A0AAQ3KEY1</accession>
<dbReference type="SUPFAM" id="SSF46689">
    <property type="entry name" value="Homeodomain-like"/>
    <property type="match status" value="1"/>
</dbReference>
<dbReference type="SMART" id="SM00389">
    <property type="entry name" value="HOX"/>
    <property type="match status" value="1"/>
</dbReference>
<sequence length="129" mass="15075">MHPGGARWSPMPEQIKVLEALYNGGMRTPNTLQIERIAEELGKYGRIEGKNVFYWFQNHKARERQKQKRRALLALASDNGSVGFSDLKREEERCKRKCRRWSSCLEGEGGHSDRTLELFPLLPEWKQME</sequence>
<keyword evidence="5 9" id="KW-0371">Homeobox</keyword>
<dbReference type="FunFam" id="1.10.10.60:FF:000146">
    <property type="entry name" value="WUSCHEL-related homeobox 4"/>
    <property type="match status" value="1"/>
</dbReference>
<keyword evidence="4 9" id="KW-0238">DNA-binding</keyword>
<dbReference type="GO" id="GO:0051301">
    <property type="term" value="P:cell division"/>
    <property type="evidence" value="ECO:0007669"/>
    <property type="project" value="InterPro"/>
</dbReference>
<keyword evidence="2" id="KW-0217">Developmental protein</keyword>
<keyword evidence="6" id="KW-0804">Transcription</keyword>
<evidence type="ECO:0000259" key="11">
    <source>
        <dbReference type="PROSITE" id="PS50071"/>
    </source>
</evidence>
<evidence type="ECO:0000256" key="8">
    <source>
        <dbReference type="ARBA" id="ARBA00024040"/>
    </source>
</evidence>
<feature type="domain" description="Homeobox" evidence="11">
    <location>
        <begin position="13"/>
        <end position="66"/>
    </location>
</feature>
<dbReference type="InterPro" id="IPR001356">
    <property type="entry name" value="HD"/>
</dbReference>
<organism evidence="12 13">
    <name type="scientific">Canna indica</name>
    <name type="common">Indian-shot</name>
    <dbReference type="NCBI Taxonomy" id="4628"/>
    <lineage>
        <taxon>Eukaryota</taxon>
        <taxon>Viridiplantae</taxon>
        <taxon>Streptophyta</taxon>
        <taxon>Embryophyta</taxon>
        <taxon>Tracheophyta</taxon>
        <taxon>Spermatophyta</taxon>
        <taxon>Magnoliopsida</taxon>
        <taxon>Liliopsida</taxon>
        <taxon>Zingiberales</taxon>
        <taxon>Cannaceae</taxon>
        <taxon>Canna</taxon>
    </lineage>
</organism>
<evidence type="ECO:0000256" key="2">
    <source>
        <dbReference type="ARBA" id="ARBA00022473"/>
    </source>
</evidence>
<dbReference type="GO" id="GO:0003700">
    <property type="term" value="F:DNA-binding transcription factor activity"/>
    <property type="evidence" value="ECO:0007669"/>
    <property type="project" value="InterPro"/>
</dbReference>
<dbReference type="InterPro" id="IPR009057">
    <property type="entry name" value="Homeodomain-like_sf"/>
</dbReference>
<dbReference type="GO" id="GO:0005634">
    <property type="term" value="C:nucleus"/>
    <property type="evidence" value="ECO:0007669"/>
    <property type="project" value="UniProtKB-SubCell"/>
</dbReference>
<evidence type="ECO:0000256" key="5">
    <source>
        <dbReference type="ARBA" id="ARBA00023155"/>
    </source>
</evidence>
<protein>
    <submittedName>
        <fullName evidence="12">WUSCHEL-related homeobox 4-like</fullName>
    </submittedName>
</protein>
<dbReference type="EMBL" id="CP136893">
    <property type="protein sequence ID" value="WOL04967.1"/>
    <property type="molecule type" value="Genomic_DNA"/>
</dbReference>
<evidence type="ECO:0000256" key="9">
    <source>
        <dbReference type="PROSITE-ProRule" id="PRU00108"/>
    </source>
</evidence>
<evidence type="ECO:0000256" key="6">
    <source>
        <dbReference type="ARBA" id="ARBA00023163"/>
    </source>
</evidence>
<dbReference type="PANTHER" id="PTHR47716">
    <property type="entry name" value="WUSCHEL-RELATED HOMEOBOX 4"/>
    <property type="match status" value="1"/>
</dbReference>
<name>A0AAQ3KEY1_9LILI</name>
<feature type="DNA-binding region" description="Homeobox" evidence="9">
    <location>
        <begin position="15"/>
        <end position="67"/>
    </location>
</feature>
<evidence type="ECO:0000256" key="1">
    <source>
        <dbReference type="ARBA" id="ARBA00004123"/>
    </source>
</evidence>
<comment type="subcellular location">
    <subcellularLocation>
        <location evidence="1 9 10">Nucleus</location>
    </subcellularLocation>
</comment>
<evidence type="ECO:0000313" key="12">
    <source>
        <dbReference type="EMBL" id="WOL04967.1"/>
    </source>
</evidence>
<gene>
    <name evidence="12" type="ORF">Cni_G13690</name>
</gene>
<dbReference type="GO" id="GO:0010087">
    <property type="term" value="P:phloem or xylem histogenesis"/>
    <property type="evidence" value="ECO:0007669"/>
    <property type="project" value="InterPro"/>
</dbReference>
<proteinExistence type="inferred from homology"/>
<evidence type="ECO:0000256" key="4">
    <source>
        <dbReference type="ARBA" id="ARBA00023125"/>
    </source>
</evidence>
<keyword evidence="3" id="KW-0805">Transcription regulation</keyword>
<evidence type="ECO:0000313" key="13">
    <source>
        <dbReference type="Proteomes" id="UP001327560"/>
    </source>
</evidence>
<dbReference type="Gene3D" id="1.10.10.60">
    <property type="entry name" value="Homeodomain-like"/>
    <property type="match status" value="1"/>
</dbReference>
<dbReference type="Pfam" id="PF00046">
    <property type="entry name" value="Homeodomain"/>
    <property type="match status" value="1"/>
</dbReference>
<dbReference type="GO" id="GO:0003677">
    <property type="term" value="F:DNA binding"/>
    <property type="evidence" value="ECO:0007669"/>
    <property type="project" value="UniProtKB-UniRule"/>
</dbReference>
<dbReference type="Proteomes" id="UP001327560">
    <property type="component" value="Chromosome 4"/>
</dbReference>
<evidence type="ECO:0000256" key="10">
    <source>
        <dbReference type="RuleBase" id="RU000682"/>
    </source>
</evidence>
<evidence type="ECO:0000256" key="3">
    <source>
        <dbReference type="ARBA" id="ARBA00023015"/>
    </source>
</evidence>
<dbReference type="CDD" id="cd00086">
    <property type="entry name" value="homeodomain"/>
    <property type="match status" value="1"/>
</dbReference>
<comment type="similarity">
    <text evidence="8">Belongs to the WUS homeobox family.</text>
</comment>
<dbReference type="PANTHER" id="PTHR47716:SF1">
    <property type="entry name" value="WUSCHEL-RELATED HOMEOBOX 4"/>
    <property type="match status" value="1"/>
</dbReference>
<dbReference type="PROSITE" id="PS50071">
    <property type="entry name" value="HOMEOBOX_2"/>
    <property type="match status" value="1"/>
</dbReference>
<reference evidence="12 13" key="1">
    <citation type="submission" date="2023-10" db="EMBL/GenBank/DDBJ databases">
        <title>Chromosome-scale genome assembly provides insights into flower coloration mechanisms of Canna indica.</title>
        <authorList>
            <person name="Li C."/>
        </authorList>
    </citation>
    <scope>NUCLEOTIDE SEQUENCE [LARGE SCALE GENOMIC DNA]</scope>
    <source>
        <tissue evidence="12">Flower</tissue>
    </source>
</reference>
<dbReference type="AlphaFoldDB" id="A0AAQ3KEY1"/>
<dbReference type="InterPro" id="IPR044186">
    <property type="entry name" value="WOX4"/>
</dbReference>